<feature type="binding site" evidence="4">
    <location>
        <position position="43"/>
    </location>
    <ligand>
        <name>phosphate</name>
        <dbReference type="ChEBI" id="CHEBI:43474"/>
        <note>ligand shared between dimeric partners</note>
    </ligand>
</feature>
<dbReference type="InterPro" id="IPR000845">
    <property type="entry name" value="Nucleoside_phosphorylase_d"/>
</dbReference>
<feature type="binding site" description="in other chain" evidence="4">
    <location>
        <begin position="180"/>
        <end position="182"/>
    </location>
    <ligand>
        <name>a purine D-ribonucleoside</name>
        <dbReference type="ChEBI" id="CHEBI:142355"/>
        <note>ligand shared between dimeric partners</note>
    </ligand>
</feature>
<feature type="active site" description="Proton donor" evidence="4">
    <location>
        <position position="205"/>
    </location>
</feature>
<dbReference type="Pfam" id="PF01048">
    <property type="entry name" value="PNP_UDP_1"/>
    <property type="match status" value="1"/>
</dbReference>
<dbReference type="NCBIfam" id="TIGR00107">
    <property type="entry name" value="deoD"/>
    <property type="match status" value="1"/>
</dbReference>
<comment type="catalytic activity">
    <reaction evidence="4">
        <text>a purine 2'-deoxy-D-ribonucleoside + phosphate = a purine nucleobase + 2-deoxy-alpha-D-ribose 1-phosphate</text>
        <dbReference type="Rhea" id="RHEA:36431"/>
        <dbReference type="ChEBI" id="CHEBI:26386"/>
        <dbReference type="ChEBI" id="CHEBI:43474"/>
        <dbReference type="ChEBI" id="CHEBI:57259"/>
        <dbReference type="ChEBI" id="CHEBI:142361"/>
        <dbReference type="EC" id="2.4.2.1"/>
    </reaction>
</comment>
<evidence type="ECO:0000313" key="7">
    <source>
        <dbReference type="Proteomes" id="UP001161405"/>
    </source>
</evidence>
<evidence type="ECO:0000256" key="3">
    <source>
        <dbReference type="ARBA" id="ARBA00048447"/>
    </source>
</evidence>
<dbReference type="Gene3D" id="3.40.50.1580">
    <property type="entry name" value="Nucleoside phosphorylase domain"/>
    <property type="match status" value="1"/>
</dbReference>
<reference evidence="6" key="1">
    <citation type="journal article" date="2014" name="Int. J. Syst. Evol. Microbiol.">
        <title>Complete genome of a new Firmicutes species belonging to the dominant human colonic microbiota ('Ruminococcus bicirculans') reveals two chromosomes and a selective capacity to utilize plant glucans.</title>
        <authorList>
            <consortium name="NISC Comparative Sequencing Program"/>
            <person name="Wegmann U."/>
            <person name="Louis P."/>
            <person name="Goesmann A."/>
            <person name="Henrissat B."/>
            <person name="Duncan S.H."/>
            <person name="Flint H.J."/>
        </authorList>
    </citation>
    <scope>NUCLEOTIDE SEQUENCE</scope>
    <source>
        <strain evidence="6">NBRC 107169</strain>
    </source>
</reference>
<dbReference type="EMBL" id="BSNI01000002">
    <property type="protein sequence ID" value="GLQ16676.1"/>
    <property type="molecule type" value="Genomic_DNA"/>
</dbReference>
<comment type="caution">
    <text evidence="6">The sequence shown here is derived from an EMBL/GenBank/DDBJ whole genome shotgun (WGS) entry which is preliminary data.</text>
</comment>
<comment type="subunit">
    <text evidence="4">Homohexamer; trimer of homodimers.</text>
</comment>
<name>A0ABQ5UN11_9HYPH</name>
<dbReference type="SUPFAM" id="SSF53167">
    <property type="entry name" value="Purine and uridine phosphorylases"/>
    <property type="match status" value="1"/>
</dbReference>
<evidence type="ECO:0000256" key="4">
    <source>
        <dbReference type="HAMAP-Rule" id="MF_01627"/>
    </source>
</evidence>
<comment type="catalytic activity">
    <reaction evidence="4">
        <text>a purine D-ribonucleoside + phosphate = a purine nucleobase + alpha-D-ribose 1-phosphate</text>
        <dbReference type="Rhea" id="RHEA:19805"/>
        <dbReference type="ChEBI" id="CHEBI:26386"/>
        <dbReference type="ChEBI" id="CHEBI:43474"/>
        <dbReference type="ChEBI" id="CHEBI:57720"/>
        <dbReference type="ChEBI" id="CHEBI:142355"/>
        <dbReference type="EC" id="2.4.2.1"/>
    </reaction>
</comment>
<dbReference type="CDD" id="cd09006">
    <property type="entry name" value="PNP_EcPNPI-like"/>
    <property type="match status" value="1"/>
</dbReference>
<keyword evidence="1 4" id="KW-0328">Glycosyltransferase</keyword>
<proteinExistence type="inferred from homology"/>
<comment type="similarity">
    <text evidence="4">Belongs to the PNP/UDP phosphorylase family.</text>
</comment>
<evidence type="ECO:0000313" key="6">
    <source>
        <dbReference type="EMBL" id="GLQ16676.1"/>
    </source>
</evidence>
<dbReference type="RefSeq" id="WP_284362366.1">
    <property type="nucleotide sequence ID" value="NZ_BSNI01000002.1"/>
</dbReference>
<dbReference type="EC" id="2.4.2.1" evidence="4"/>
<dbReference type="Proteomes" id="UP001161405">
    <property type="component" value="Unassembled WGS sequence"/>
</dbReference>
<comment type="function">
    <text evidence="4">Catalyzes the reversible phosphorolytic breakdown of the N-glycosidic bond in the beta-(deoxy)ribonucleoside molecules, with the formation of the corresponding free purine bases and pentose-1-phosphate.</text>
</comment>
<feature type="binding site" description="in other chain" evidence="4">
    <location>
        <begin position="204"/>
        <end position="205"/>
    </location>
    <ligand>
        <name>a purine D-ribonucleoside</name>
        <dbReference type="ChEBI" id="CHEBI:142355"/>
        <note>ligand shared between dimeric partners</note>
    </ligand>
</feature>
<feature type="binding site" description="in other chain" evidence="4">
    <location>
        <begin position="87"/>
        <end position="90"/>
    </location>
    <ligand>
        <name>phosphate</name>
        <dbReference type="ChEBI" id="CHEBI:43474"/>
        <note>ligand shared between dimeric partners</note>
    </ligand>
</feature>
<comment type="catalytic activity">
    <reaction evidence="3">
        <text>uridine + phosphate = alpha-D-ribose 1-phosphate + uracil</text>
        <dbReference type="Rhea" id="RHEA:24388"/>
        <dbReference type="ChEBI" id="CHEBI:16704"/>
        <dbReference type="ChEBI" id="CHEBI:17568"/>
        <dbReference type="ChEBI" id="CHEBI:43474"/>
        <dbReference type="ChEBI" id="CHEBI:57720"/>
        <dbReference type="EC" id="2.4.2.3"/>
    </reaction>
</comment>
<dbReference type="HAMAP" id="MF_01627">
    <property type="entry name" value="Pur_nucleosid_phosp"/>
    <property type="match status" value="1"/>
</dbReference>
<feature type="site" description="Important for catalytic activity" evidence="4">
    <location>
        <position position="218"/>
    </location>
</feature>
<evidence type="ECO:0000256" key="2">
    <source>
        <dbReference type="ARBA" id="ARBA00022679"/>
    </source>
</evidence>
<feature type="binding site" description="in other chain" evidence="4">
    <location>
        <position position="20"/>
    </location>
    <ligand>
        <name>phosphate</name>
        <dbReference type="ChEBI" id="CHEBI:43474"/>
        <note>ligand shared between dimeric partners</note>
    </ligand>
</feature>
<dbReference type="NCBIfam" id="NF004489">
    <property type="entry name" value="PRK05819.1"/>
    <property type="match status" value="1"/>
</dbReference>
<dbReference type="PANTHER" id="PTHR43691:SF11">
    <property type="entry name" value="FI09636P-RELATED"/>
    <property type="match status" value="1"/>
</dbReference>
<feature type="domain" description="Nucleoside phosphorylase" evidence="5">
    <location>
        <begin position="16"/>
        <end position="229"/>
    </location>
</feature>
<sequence>MTPHNNAKLGDYAETVLLPGDPLRAKWVAETFFENPRQVNSVRNCLGYTGTFNGKPVSVQATGMGQPSLSIYVNELIDTYGVKNLIRIGTCGGLNKRAKVRDVILAMSASNEGTMYHELFGKFTFAPTADFSLLRKAADLADQKDMTWHAGGIVSSDSFYQPLGLAAYKPLTDHDILAVEMEAAALYTIAAQKGCKALAICTISDCLITGDEIDADQRQTSLTDMAKLSLELAASL</sequence>
<dbReference type="InterPro" id="IPR035994">
    <property type="entry name" value="Nucleoside_phosphorylase_sf"/>
</dbReference>
<feature type="binding site" description="in other chain" evidence="4">
    <location>
        <position position="24"/>
    </location>
    <ligand>
        <name>phosphate</name>
        <dbReference type="ChEBI" id="CHEBI:43474"/>
        <note>ligand shared between dimeric partners</note>
    </ligand>
</feature>
<protein>
    <recommendedName>
        <fullName evidence="4">Purine nucleoside phosphorylase DeoD-type</fullName>
        <shortName evidence="4">PNP</shortName>
        <ecNumber evidence="4">2.4.2.1</ecNumber>
    </recommendedName>
</protein>
<keyword evidence="7" id="KW-1185">Reference proteome</keyword>
<keyword evidence="2 4" id="KW-0808">Transferase</keyword>
<dbReference type="InterPro" id="IPR004402">
    <property type="entry name" value="DeoD-type"/>
</dbReference>
<organism evidence="6 7">
    <name type="scientific">Maritalea porphyrae</name>
    <dbReference type="NCBI Taxonomy" id="880732"/>
    <lineage>
        <taxon>Bacteria</taxon>
        <taxon>Pseudomonadati</taxon>
        <taxon>Pseudomonadota</taxon>
        <taxon>Alphaproteobacteria</taxon>
        <taxon>Hyphomicrobiales</taxon>
        <taxon>Devosiaceae</taxon>
        <taxon>Maritalea</taxon>
    </lineage>
</organism>
<evidence type="ECO:0000256" key="1">
    <source>
        <dbReference type="ARBA" id="ARBA00022676"/>
    </source>
</evidence>
<feature type="binding site" evidence="4">
    <location>
        <position position="4"/>
    </location>
    <ligand>
        <name>a purine D-ribonucleoside</name>
        <dbReference type="ChEBI" id="CHEBI:142355"/>
        <note>ligand shared between dimeric partners</note>
    </ligand>
</feature>
<dbReference type="PANTHER" id="PTHR43691">
    <property type="entry name" value="URIDINE PHOSPHORYLASE"/>
    <property type="match status" value="1"/>
</dbReference>
<accession>A0ABQ5UN11</accession>
<evidence type="ECO:0000259" key="5">
    <source>
        <dbReference type="Pfam" id="PF01048"/>
    </source>
</evidence>
<gene>
    <name evidence="6" type="primary">deoD_1</name>
    <name evidence="4" type="synonym">deoD</name>
    <name evidence="6" type="ORF">GCM10007879_09250</name>
</gene>
<reference evidence="6" key="2">
    <citation type="submission" date="2023-01" db="EMBL/GenBank/DDBJ databases">
        <title>Draft genome sequence of Maritalea porphyrae strain NBRC 107169.</title>
        <authorList>
            <person name="Sun Q."/>
            <person name="Mori K."/>
        </authorList>
    </citation>
    <scope>NUCLEOTIDE SEQUENCE</scope>
    <source>
        <strain evidence="6">NBRC 107169</strain>
    </source>
</reference>